<keyword evidence="6" id="KW-1185">Reference proteome</keyword>
<feature type="compositionally biased region" description="Basic and acidic residues" evidence="2">
    <location>
        <begin position="409"/>
        <end position="435"/>
    </location>
</feature>
<dbReference type="Pfam" id="PF11954">
    <property type="entry name" value="DUF3471"/>
    <property type="match status" value="1"/>
</dbReference>
<dbReference type="AlphaFoldDB" id="A0AAV9NQX6"/>
<comment type="similarity">
    <text evidence="1">Belongs to the peptidase S12 family.</text>
</comment>
<evidence type="ECO:0000313" key="6">
    <source>
        <dbReference type="Proteomes" id="UP001358417"/>
    </source>
</evidence>
<dbReference type="Pfam" id="PF00144">
    <property type="entry name" value="Beta-lactamase"/>
    <property type="match status" value="1"/>
</dbReference>
<proteinExistence type="inferred from homology"/>
<gene>
    <name evidence="5" type="ORF">LTR84_000553</name>
</gene>
<sequence length="533" mass="59051">MSASIDDFIYSARFCSLVDGITTEHHVPGLSIAIVQGQSVFSTGYGKACLENPTPCTADTLFDIASCAKSFTAAAVGLLVNDNDAYPEVQWETTMSSLLPDDFVMSGVGYTEAVTLEDILSHRSGMAAHNDSYMSHRAATPDNARSITRNLRNLSVAAPLRTRYLYCNMMYTVASYLVEVKSQKSFADFLHDRIFQPLGMQSTSLQPKLAMIKGHGDRIATGYYWGKDESTFHEVQSPNCEEGQGAGSIMASANDLIRWVKALINREDPITDRVYQGLVRGRSLKNPSAKRLKPFSSPAVYAAGLEVHYYRGHVIVGHDGSISGFTSRFFFMPDFKFGAVLLTNSSDAGSVTSILMRELMDQVLGVPEIERPQRTFKKAISAKSDTKPGMVRSIYQRKGVQNRSNGGKGSEKRYQGKEQPLEKSEHRDRSNRDQDTPLATYIGDYCNPGYHTLVVEAKGNQLFVDATDRSNGFTLNFEHVSDQTKYIAHLSDMIEGGDDAVEAEFVFEHGRIVKLGLQLEPALEDLIWFEKVL</sequence>
<evidence type="ECO:0000313" key="5">
    <source>
        <dbReference type="EMBL" id="KAK5064719.1"/>
    </source>
</evidence>
<reference evidence="5 6" key="1">
    <citation type="submission" date="2023-08" db="EMBL/GenBank/DDBJ databases">
        <title>Black Yeasts Isolated from many extreme environments.</title>
        <authorList>
            <person name="Coleine C."/>
            <person name="Stajich J.E."/>
            <person name="Selbmann L."/>
        </authorList>
    </citation>
    <scope>NUCLEOTIDE SEQUENCE [LARGE SCALE GENOMIC DNA]</scope>
    <source>
        <strain evidence="5 6">CCFEE 5792</strain>
    </source>
</reference>
<name>A0AAV9NQX6_9EURO</name>
<dbReference type="EMBL" id="JAVRRD010000001">
    <property type="protein sequence ID" value="KAK5064719.1"/>
    <property type="molecule type" value="Genomic_DNA"/>
</dbReference>
<dbReference type="PANTHER" id="PTHR46825:SF9">
    <property type="entry name" value="BETA-LACTAMASE-RELATED DOMAIN-CONTAINING PROTEIN"/>
    <property type="match status" value="1"/>
</dbReference>
<dbReference type="InterPro" id="IPR050491">
    <property type="entry name" value="AmpC-like"/>
</dbReference>
<evidence type="ECO:0000259" key="3">
    <source>
        <dbReference type="Pfam" id="PF00144"/>
    </source>
</evidence>
<dbReference type="InterPro" id="IPR021860">
    <property type="entry name" value="Peptidase_S12_Pab87-rel_C"/>
</dbReference>
<dbReference type="PANTHER" id="PTHR46825">
    <property type="entry name" value="D-ALANYL-D-ALANINE-CARBOXYPEPTIDASE/ENDOPEPTIDASE AMPH"/>
    <property type="match status" value="1"/>
</dbReference>
<comment type="caution">
    <text evidence="5">The sequence shown here is derived from an EMBL/GenBank/DDBJ whole genome shotgun (WGS) entry which is preliminary data.</text>
</comment>
<dbReference type="GeneID" id="89968775"/>
<feature type="domain" description="Beta-lactamase-related" evidence="3">
    <location>
        <begin position="17"/>
        <end position="347"/>
    </location>
</feature>
<organism evidence="5 6">
    <name type="scientific">Exophiala bonariae</name>
    <dbReference type="NCBI Taxonomy" id="1690606"/>
    <lineage>
        <taxon>Eukaryota</taxon>
        <taxon>Fungi</taxon>
        <taxon>Dikarya</taxon>
        <taxon>Ascomycota</taxon>
        <taxon>Pezizomycotina</taxon>
        <taxon>Eurotiomycetes</taxon>
        <taxon>Chaetothyriomycetidae</taxon>
        <taxon>Chaetothyriales</taxon>
        <taxon>Herpotrichiellaceae</taxon>
        <taxon>Exophiala</taxon>
    </lineage>
</organism>
<accession>A0AAV9NQX6</accession>
<dbReference type="Gene3D" id="3.40.710.10">
    <property type="entry name" value="DD-peptidase/beta-lactamase superfamily"/>
    <property type="match status" value="1"/>
</dbReference>
<dbReference type="InterPro" id="IPR001466">
    <property type="entry name" value="Beta-lactam-related"/>
</dbReference>
<feature type="domain" description="Peptidase S12 Pab87-related C-terminal" evidence="4">
    <location>
        <begin position="434"/>
        <end position="531"/>
    </location>
</feature>
<dbReference type="InterPro" id="IPR012338">
    <property type="entry name" value="Beta-lactam/transpept-like"/>
</dbReference>
<evidence type="ECO:0008006" key="7">
    <source>
        <dbReference type="Google" id="ProtNLM"/>
    </source>
</evidence>
<dbReference type="Proteomes" id="UP001358417">
    <property type="component" value="Unassembled WGS sequence"/>
</dbReference>
<evidence type="ECO:0000256" key="1">
    <source>
        <dbReference type="ARBA" id="ARBA00038215"/>
    </source>
</evidence>
<dbReference type="RefSeq" id="XP_064712043.1">
    <property type="nucleotide sequence ID" value="XM_064844183.1"/>
</dbReference>
<evidence type="ECO:0000256" key="2">
    <source>
        <dbReference type="SAM" id="MobiDB-lite"/>
    </source>
</evidence>
<evidence type="ECO:0000259" key="4">
    <source>
        <dbReference type="Pfam" id="PF11954"/>
    </source>
</evidence>
<feature type="region of interest" description="Disordered" evidence="2">
    <location>
        <begin position="379"/>
        <end position="436"/>
    </location>
</feature>
<protein>
    <recommendedName>
        <fullName evidence="7">Beta-lactamase-related domain-containing protein</fullName>
    </recommendedName>
</protein>
<dbReference type="SUPFAM" id="SSF56601">
    <property type="entry name" value="beta-lactamase/transpeptidase-like"/>
    <property type="match status" value="1"/>
</dbReference>